<dbReference type="PANTHER" id="PTHR10424">
    <property type="entry name" value="VIRAL ENVELOPE PROTEIN"/>
    <property type="match status" value="1"/>
</dbReference>
<feature type="non-terminal residue" evidence="3">
    <location>
        <position position="121"/>
    </location>
</feature>
<keyword evidence="4" id="KW-1185">Reference proteome</keyword>
<feature type="non-terminal residue" evidence="3">
    <location>
        <position position="1"/>
    </location>
</feature>
<dbReference type="Proteomes" id="UP000560066">
    <property type="component" value="Unassembled WGS sequence"/>
</dbReference>
<proteinExistence type="predicted"/>
<keyword evidence="2" id="KW-0472">Membrane</keyword>
<gene>
    <name evidence="3" type="primary">Ervv2</name>
    <name evidence="3" type="ORF">NEOCOR_R09029</name>
</gene>
<dbReference type="PANTHER" id="PTHR10424:SF73">
    <property type="entry name" value="ENDOGENOUS RETROVIRUS GROUP FC1 ENV POLYPROTEIN-RELATED"/>
    <property type="match status" value="1"/>
</dbReference>
<keyword evidence="1" id="KW-1015">Disulfide bond</keyword>
<evidence type="ECO:0000256" key="1">
    <source>
        <dbReference type="ARBA" id="ARBA00023157"/>
    </source>
</evidence>
<evidence type="ECO:0000313" key="4">
    <source>
        <dbReference type="Proteomes" id="UP000560066"/>
    </source>
</evidence>
<keyword evidence="2" id="KW-1133">Transmembrane helix</keyword>
<comment type="caution">
    <text evidence="3">The sequence shown here is derived from an EMBL/GenBank/DDBJ whole genome shotgun (WGS) entry which is preliminary data.</text>
</comment>
<dbReference type="EMBL" id="VYZS01096342">
    <property type="protein sequence ID" value="NXS11646.1"/>
    <property type="molecule type" value="Genomic_DNA"/>
</dbReference>
<sequence length="121" mass="14137">PADLGGVCTLIDTSCCMYINQNQKVSVNLQNIWVQTKTLYQNDTPWAFRELWEALTSWLPNLAWLRQLFMATIIIIISGVVVYTSVGCFKCVYARTGDRYVKWKRHRLRWKIESGKYSQEP</sequence>
<evidence type="ECO:0000313" key="3">
    <source>
        <dbReference type="EMBL" id="NXS11646.1"/>
    </source>
</evidence>
<dbReference type="OrthoDB" id="8949317at2759"/>
<keyword evidence="2" id="KW-0812">Transmembrane</keyword>
<dbReference type="InterPro" id="IPR018154">
    <property type="entry name" value="TLV/ENV_coat_polyprotein"/>
</dbReference>
<feature type="transmembrane region" description="Helical" evidence="2">
    <location>
        <begin position="68"/>
        <end position="93"/>
    </location>
</feature>
<organism evidence="3 4">
    <name type="scientific">Neodrepanis coruscans</name>
    <name type="common">wattled asity</name>
    <dbReference type="NCBI Taxonomy" id="254563"/>
    <lineage>
        <taxon>Eukaryota</taxon>
        <taxon>Metazoa</taxon>
        <taxon>Chordata</taxon>
        <taxon>Craniata</taxon>
        <taxon>Vertebrata</taxon>
        <taxon>Euteleostomi</taxon>
        <taxon>Archelosauria</taxon>
        <taxon>Archosauria</taxon>
        <taxon>Dinosauria</taxon>
        <taxon>Saurischia</taxon>
        <taxon>Theropoda</taxon>
        <taxon>Coelurosauria</taxon>
        <taxon>Aves</taxon>
        <taxon>Neognathae</taxon>
        <taxon>Neoaves</taxon>
        <taxon>Telluraves</taxon>
        <taxon>Australaves</taxon>
        <taxon>Passeriformes</taxon>
        <taxon>Philepittidae</taxon>
        <taxon>Neodrepanis</taxon>
    </lineage>
</organism>
<name>A0A7L2RT11_9PASS</name>
<dbReference type="AlphaFoldDB" id="A0A7L2RT11"/>
<dbReference type="SUPFAM" id="SSF58069">
    <property type="entry name" value="Virus ectodomain"/>
    <property type="match status" value="1"/>
</dbReference>
<evidence type="ECO:0000256" key="2">
    <source>
        <dbReference type="SAM" id="Phobius"/>
    </source>
</evidence>
<reference evidence="3 4" key="1">
    <citation type="submission" date="2019-09" db="EMBL/GenBank/DDBJ databases">
        <title>Bird 10,000 Genomes (B10K) Project - Family phase.</title>
        <authorList>
            <person name="Zhang G."/>
        </authorList>
    </citation>
    <scope>NUCLEOTIDE SEQUENCE [LARGE SCALE GENOMIC DNA]</scope>
    <source>
        <strain evidence="3">B10K-DU-002-79</strain>
    </source>
</reference>
<protein>
    <submittedName>
        <fullName evidence="3">ERVV2 protein</fullName>
    </submittedName>
</protein>
<dbReference type="Gene3D" id="1.10.287.210">
    <property type="match status" value="1"/>
</dbReference>
<accession>A0A7L2RT11</accession>